<dbReference type="PROSITE" id="PS00018">
    <property type="entry name" value="EF_HAND_1"/>
    <property type="match status" value="1"/>
</dbReference>
<dbReference type="Proteomes" id="UP000663844">
    <property type="component" value="Unassembled WGS sequence"/>
</dbReference>
<accession>A0A818HWU3</accession>
<dbReference type="Gene3D" id="1.10.238.10">
    <property type="entry name" value="EF-hand"/>
    <property type="match status" value="1"/>
</dbReference>
<sequence length="217" mass="25288">MGGGNSKKPFTEWDLIKFSDITGISLSMVQKIHKEFSNVTGNDNKMNKREFRHLYKKMYINSHASSLPSALPTFFTEHDLDKMSDYVFDTYDLNGTGMLTFEEFAEAYLMLTHHPDMSKDGITFRDRFNYLLDQDNSTPGFITQEQGERVFNRLNRYNNWLKSKNTTSDEWSKPASTVWESHWSKLGDESGRVPKEKFVDYITNSNDYKHHFDSVAT</sequence>
<keyword evidence="1" id="KW-0106">Calcium</keyword>
<organism evidence="4 5">
    <name type="scientific">Adineta steineri</name>
    <dbReference type="NCBI Taxonomy" id="433720"/>
    <lineage>
        <taxon>Eukaryota</taxon>
        <taxon>Metazoa</taxon>
        <taxon>Spiralia</taxon>
        <taxon>Gnathifera</taxon>
        <taxon>Rotifera</taxon>
        <taxon>Eurotatoria</taxon>
        <taxon>Bdelloidea</taxon>
        <taxon>Adinetida</taxon>
        <taxon>Adinetidae</taxon>
        <taxon>Adineta</taxon>
    </lineage>
</organism>
<feature type="domain" description="EF-hand" evidence="2">
    <location>
        <begin position="79"/>
        <end position="114"/>
    </location>
</feature>
<dbReference type="SUPFAM" id="SSF47473">
    <property type="entry name" value="EF-hand"/>
    <property type="match status" value="1"/>
</dbReference>
<dbReference type="EMBL" id="CAJOAZ010000068">
    <property type="protein sequence ID" value="CAF3516005.1"/>
    <property type="molecule type" value="Genomic_DNA"/>
</dbReference>
<dbReference type="InterPro" id="IPR018247">
    <property type="entry name" value="EF_Hand_1_Ca_BS"/>
</dbReference>
<dbReference type="PROSITE" id="PS50222">
    <property type="entry name" value="EF_HAND_2"/>
    <property type="match status" value="1"/>
</dbReference>
<evidence type="ECO:0000259" key="2">
    <source>
        <dbReference type="PROSITE" id="PS50222"/>
    </source>
</evidence>
<protein>
    <recommendedName>
        <fullName evidence="2">EF-hand domain-containing protein</fullName>
    </recommendedName>
</protein>
<evidence type="ECO:0000313" key="4">
    <source>
        <dbReference type="EMBL" id="CAF3516005.1"/>
    </source>
</evidence>
<dbReference type="GO" id="GO:0005509">
    <property type="term" value="F:calcium ion binding"/>
    <property type="evidence" value="ECO:0007669"/>
    <property type="project" value="InterPro"/>
</dbReference>
<comment type="caution">
    <text evidence="4">The sequence shown here is derived from an EMBL/GenBank/DDBJ whole genome shotgun (WGS) entry which is preliminary data.</text>
</comment>
<evidence type="ECO:0000313" key="5">
    <source>
        <dbReference type="Proteomes" id="UP000663844"/>
    </source>
</evidence>
<gene>
    <name evidence="3" type="ORF">JYZ213_LOCUS29822</name>
    <name evidence="4" type="ORF">OXD698_LOCUS2154</name>
</gene>
<name>A0A818HWU3_9BILA</name>
<evidence type="ECO:0000256" key="1">
    <source>
        <dbReference type="ARBA" id="ARBA00022837"/>
    </source>
</evidence>
<evidence type="ECO:0000313" key="3">
    <source>
        <dbReference type="EMBL" id="CAF1254913.1"/>
    </source>
</evidence>
<dbReference type="Proteomes" id="UP000663845">
    <property type="component" value="Unassembled WGS sequence"/>
</dbReference>
<dbReference type="EMBL" id="CAJNOG010000464">
    <property type="protein sequence ID" value="CAF1254913.1"/>
    <property type="molecule type" value="Genomic_DNA"/>
</dbReference>
<proteinExistence type="predicted"/>
<dbReference type="AlphaFoldDB" id="A0A818HWU3"/>
<dbReference type="InterPro" id="IPR011992">
    <property type="entry name" value="EF-hand-dom_pair"/>
</dbReference>
<reference evidence="4" key="1">
    <citation type="submission" date="2021-02" db="EMBL/GenBank/DDBJ databases">
        <authorList>
            <person name="Nowell W R."/>
        </authorList>
    </citation>
    <scope>NUCLEOTIDE SEQUENCE</scope>
</reference>
<dbReference type="InterPro" id="IPR002048">
    <property type="entry name" value="EF_hand_dom"/>
</dbReference>